<accession>A0AAV4DNB3</accession>
<evidence type="ECO:0000256" key="1">
    <source>
        <dbReference type="SAM" id="MobiDB-lite"/>
    </source>
</evidence>
<evidence type="ECO:0000313" key="4">
    <source>
        <dbReference type="Proteomes" id="UP000735302"/>
    </source>
</evidence>
<dbReference type="EMBL" id="BLXT01008059">
    <property type="protein sequence ID" value="GFO45361.1"/>
    <property type="molecule type" value="Genomic_DNA"/>
</dbReference>
<keyword evidence="2" id="KW-0472">Membrane</keyword>
<feature type="transmembrane region" description="Helical" evidence="2">
    <location>
        <begin position="89"/>
        <end position="109"/>
    </location>
</feature>
<sequence length="155" mass="17172">MSHTDHHPIPQSEDAADRGTAPEQVSVSLIGSQQNQQSVDNGYSYNDPEYGGGAENPYRETTESDINIRHIPLGQLVPKPFKTFEQVMIASYVSVIFFFITGLLAVRYARRGKRHQSKGLMGMAQKDLKYAVWCIYASVALGILVFLIIIPVASV</sequence>
<comment type="caution">
    <text evidence="3">The sequence shown here is derived from an EMBL/GenBank/DDBJ whole genome shotgun (WGS) entry which is preliminary data.</text>
</comment>
<dbReference type="Proteomes" id="UP000735302">
    <property type="component" value="Unassembled WGS sequence"/>
</dbReference>
<evidence type="ECO:0000256" key="2">
    <source>
        <dbReference type="SAM" id="Phobius"/>
    </source>
</evidence>
<gene>
    <name evidence="3" type="ORF">PoB_007186600</name>
</gene>
<organism evidence="3 4">
    <name type="scientific">Plakobranchus ocellatus</name>
    <dbReference type="NCBI Taxonomy" id="259542"/>
    <lineage>
        <taxon>Eukaryota</taxon>
        <taxon>Metazoa</taxon>
        <taxon>Spiralia</taxon>
        <taxon>Lophotrochozoa</taxon>
        <taxon>Mollusca</taxon>
        <taxon>Gastropoda</taxon>
        <taxon>Heterobranchia</taxon>
        <taxon>Euthyneura</taxon>
        <taxon>Panpulmonata</taxon>
        <taxon>Sacoglossa</taxon>
        <taxon>Placobranchoidea</taxon>
        <taxon>Plakobranchidae</taxon>
        <taxon>Plakobranchus</taxon>
    </lineage>
</organism>
<feature type="compositionally biased region" description="Polar residues" evidence="1">
    <location>
        <begin position="23"/>
        <end position="44"/>
    </location>
</feature>
<feature type="transmembrane region" description="Helical" evidence="2">
    <location>
        <begin position="130"/>
        <end position="153"/>
    </location>
</feature>
<reference evidence="3 4" key="1">
    <citation type="journal article" date="2021" name="Elife">
        <title>Chloroplast acquisition without the gene transfer in kleptoplastic sea slugs, Plakobranchus ocellatus.</title>
        <authorList>
            <person name="Maeda T."/>
            <person name="Takahashi S."/>
            <person name="Yoshida T."/>
            <person name="Shimamura S."/>
            <person name="Takaki Y."/>
            <person name="Nagai Y."/>
            <person name="Toyoda A."/>
            <person name="Suzuki Y."/>
            <person name="Arimoto A."/>
            <person name="Ishii H."/>
            <person name="Satoh N."/>
            <person name="Nishiyama T."/>
            <person name="Hasebe M."/>
            <person name="Maruyama T."/>
            <person name="Minagawa J."/>
            <person name="Obokata J."/>
            <person name="Shigenobu S."/>
        </authorList>
    </citation>
    <scope>NUCLEOTIDE SEQUENCE [LARGE SCALE GENOMIC DNA]</scope>
</reference>
<keyword evidence="4" id="KW-1185">Reference proteome</keyword>
<evidence type="ECO:0000313" key="3">
    <source>
        <dbReference type="EMBL" id="GFO45361.1"/>
    </source>
</evidence>
<feature type="region of interest" description="Disordered" evidence="1">
    <location>
        <begin position="1"/>
        <end position="59"/>
    </location>
</feature>
<dbReference type="AlphaFoldDB" id="A0AAV4DNB3"/>
<protein>
    <submittedName>
        <fullName evidence="3">Uncharacterized protein</fullName>
    </submittedName>
</protein>
<keyword evidence="2" id="KW-1133">Transmembrane helix</keyword>
<proteinExistence type="predicted"/>
<keyword evidence="2" id="KW-0812">Transmembrane</keyword>
<name>A0AAV4DNB3_9GAST</name>